<reference evidence="4" key="2">
    <citation type="submission" date="2011-04" db="EMBL/GenBank/DDBJ databases">
        <title>The complete genome of chromosome of Treponema succinifaciens DSM 2489.</title>
        <authorList>
            <person name="Lucas S."/>
            <person name="Copeland A."/>
            <person name="Lapidus A."/>
            <person name="Bruce D."/>
            <person name="Goodwin L."/>
            <person name="Pitluck S."/>
            <person name="Peters L."/>
            <person name="Kyrpides N."/>
            <person name="Mavromatis K."/>
            <person name="Ivanova N."/>
            <person name="Ovchinnikova G."/>
            <person name="Teshima H."/>
            <person name="Detter J.C."/>
            <person name="Tapia R."/>
            <person name="Han C."/>
            <person name="Land M."/>
            <person name="Hauser L."/>
            <person name="Markowitz V."/>
            <person name="Cheng J.-F."/>
            <person name="Hugenholtz P."/>
            <person name="Woyke T."/>
            <person name="Wu D."/>
            <person name="Gronow S."/>
            <person name="Wellnitz S."/>
            <person name="Brambilla E."/>
            <person name="Klenk H.-P."/>
            <person name="Eisen J.A."/>
        </authorList>
    </citation>
    <scope>NUCLEOTIDE SEQUENCE [LARGE SCALE GENOMIC DNA]</scope>
    <source>
        <strain evidence="4">ATCC 33096 / DSM 2489 / 6091</strain>
    </source>
</reference>
<evidence type="ECO:0000313" key="3">
    <source>
        <dbReference type="EMBL" id="AEB15336.1"/>
    </source>
</evidence>
<dbReference type="InterPro" id="IPR013378">
    <property type="entry name" value="InlB-like_B-rpt"/>
</dbReference>
<dbReference type="Gene3D" id="2.60.40.4270">
    <property type="entry name" value="Listeria-Bacteroides repeat domain"/>
    <property type="match status" value="1"/>
</dbReference>
<proteinExistence type="predicted"/>
<dbReference type="InterPro" id="IPR042095">
    <property type="entry name" value="SUMF_sf"/>
</dbReference>
<dbReference type="HOGENOM" id="CLU_882610_0_0_12"/>
<dbReference type="GO" id="GO:0030313">
    <property type="term" value="C:cell envelope"/>
    <property type="evidence" value="ECO:0007669"/>
    <property type="project" value="UniProtKB-SubCell"/>
</dbReference>
<dbReference type="GeneID" id="302999886"/>
<dbReference type="InterPro" id="IPR016187">
    <property type="entry name" value="CTDL_fold"/>
</dbReference>
<dbReference type="Gene3D" id="3.90.1580.10">
    <property type="entry name" value="paralog of FGE (formylglycine-generating enzyme)"/>
    <property type="match status" value="1"/>
</dbReference>
<comment type="subcellular location">
    <subcellularLocation>
        <location evidence="1">Cell envelope</location>
    </subcellularLocation>
</comment>
<dbReference type="PANTHER" id="PTHR23150:SF19">
    <property type="entry name" value="FORMYLGLYCINE-GENERATING ENZYME"/>
    <property type="match status" value="1"/>
</dbReference>
<dbReference type="EMBL" id="CP002631">
    <property type="protein sequence ID" value="AEB15336.1"/>
    <property type="molecule type" value="Genomic_DNA"/>
</dbReference>
<accession>F2NU04</accession>
<dbReference type="RefSeq" id="WP_013702587.1">
    <property type="nucleotide sequence ID" value="NC_015385.1"/>
</dbReference>
<gene>
    <name evidence="3" type="ordered locus">Tresu_2474</name>
</gene>
<organism evidence="3 4">
    <name type="scientific">Treponema succinifaciens (strain ATCC 33096 / DSM 2489 / 6091)</name>
    <dbReference type="NCBI Taxonomy" id="869209"/>
    <lineage>
        <taxon>Bacteria</taxon>
        <taxon>Pseudomonadati</taxon>
        <taxon>Spirochaetota</taxon>
        <taxon>Spirochaetia</taxon>
        <taxon>Spirochaetales</taxon>
        <taxon>Treponemataceae</taxon>
        <taxon>Treponema</taxon>
    </lineage>
</organism>
<dbReference type="eggNOG" id="COG1262">
    <property type="taxonomic scope" value="Bacteria"/>
</dbReference>
<dbReference type="Proteomes" id="UP000006852">
    <property type="component" value="Chromosome"/>
</dbReference>
<dbReference type="Pfam" id="PF09479">
    <property type="entry name" value="Flg_new"/>
    <property type="match status" value="1"/>
</dbReference>
<dbReference type="KEGG" id="tsu:Tresu_2474"/>
<protein>
    <submittedName>
        <fullName evidence="3">Sulphatase-modifying factor protein</fullName>
    </submittedName>
</protein>
<dbReference type="SUPFAM" id="SSF56436">
    <property type="entry name" value="C-type lectin-like"/>
    <property type="match status" value="1"/>
</dbReference>
<keyword evidence="4" id="KW-1185">Reference proteome</keyword>
<dbReference type="PANTHER" id="PTHR23150">
    <property type="entry name" value="SULFATASE MODIFYING FACTOR 1, 2"/>
    <property type="match status" value="1"/>
</dbReference>
<evidence type="ECO:0000256" key="1">
    <source>
        <dbReference type="ARBA" id="ARBA00004196"/>
    </source>
</evidence>
<dbReference type="OrthoDB" id="9812707at2"/>
<dbReference type="Pfam" id="PF03781">
    <property type="entry name" value="FGE-sulfatase"/>
    <property type="match status" value="1"/>
</dbReference>
<reference evidence="3 4" key="1">
    <citation type="journal article" date="2011" name="Stand. Genomic Sci.">
        <title>Complete genome sequence of Treponema succinifaciens type strain (6091).</title>
        <authorList>
            <person name="Han C."/>
            <person name="Gronow S."/>
            <person name="Teshima H."/>
            <person name="Lapidus A."/>
            <person name="Nolan M."/>
            <person name="Lucas S."/>
            <person name="Hammon N."/>
            <person name="Deshpande S."/>
            <person name="Cheng J.F."/>
            <person name="Zeytun A."/>
            <person name="Tapia R."/>
            <person name="Goodwin L."/>
            <person name="Pitluck S."/>
            <person name="Liolios K."/>
            <person name="Pagani I."/>
            <person name="Ivanova N."/>
            <person name="Mavromatis K."/>
            <person name="Mikhailova N."/>
            <person name="Huntemann M."/>
            <person name="Pati A."/>
            <person name="Chen A."/>
            <person name="Palaniappan K."/>
            <person name="Land M."/>
            <person name="Hauser L."/>
            <person name="Brambilla E.M."/>
            <person name="Rohde M."/>
            <person name="Goker M."/>
            <person name="Woyke T."/>
            <person name="Bristow J."/>
            <person name="Eisen J.A."/>
            <person name="Markowitz V."/>
            <person name="Hugenholtz P."/>
            <person name="Kyrpides N.C."/>
            <person name="Klenk H.P."/>
            <person name="Detter J.C."/>
        </authorList>
    </citation>
    <scope>NUCLEOTIDE SEQUENCE [LARGE SCALE GENOMIC DNA]</scope>
    <source>
        <strain evidence="4">ATCC 33096 / DSM 2489 / 6091</strain>
    </source>
</reference>
<dbReference type="STRING" id="869209.Tresu_2474"/>
<dbReference type="GO" id="GO:0120147">
    <property type="term" value="F:formylglycine-generating oxidase activity"/>
    <property type="evidence" value="ECO:0007669"/>
    <property type="project" value="TreeGrafter"/>
</dbReference>
<sequence length="315" mass="34367">MSGLGNSEVTVVAGETSPCTVTLHDKFTVTFDSNGGTGTMSSQVFTYGTSQSLSENLFTKDGFIFQSWATSIDSDPVYNNASINVFEKTDVTLYAKWSTDGFVFVEGATIAEAAPNSKIFDGSESKTIGNFYICDHEVTQAEYSKYGGATSSGGGDYPAYNVSWTAALKYCNARSEAEGLTPCYVVNGNNSTCNFEANGYRLPTEVEWEYAARGGNGLTGTQYMYSGSDTLADVGWCDNTIYETKKLSPNILGMYDMSGNVEEWCWDSNDSGKRCVRGGSSKMVNSTMCTVYYHLYMLYTDGSNRNGFRIVRTVK</sequence>
<evidence type="ECO:0000259" key="2">
    <source>
        <dbReference type="Pfam" id="PF03781"/>
    </source>
</evidence>
<feature type="domain" description="Sulfatase-modifying factor enzyme-like" evidence="2">
    <location>
        <begin position="124"/>
        <end position="282"/>
    </location>
</feature>
<evidence type="ECO:0000313" key="4">
    <source>
        <dbReference type="Proteomes" id="UP000006852"/>
    </source>
</evidence>
<dbReference type="InterPro" id="IPR042229">
    <property type="entry name" value="Listeria/Bacterioides_rpt_sf"/>
</dbReference>
<name>F2NU04_TRES6</name>
<dbReference type="AlphaFoldDB" id="F2NU04"/>
<dbReference type="InterPro" id="IPR051043">
    <property type="entry name" value="Sulfatase_Mod_Factor_Kinase"/>
</dbReference>
<dbReference type="InterPro" id="IPR005532">
    <property type="entry name" value="SUMF_dom"/>
</dbReference>